<proteinExistence type="predicted"/>
<evidence type="ECO:0000313" key="6">
    <source>
        <dbReference type="Proteomes" id="UP000182800"/>
    </source>
</evidence>
<dbReference type="OrthoDB" id="7990385at2"/>
<dbReference type="AlphaFoldDB" id="A0A0P7YE79"/>
<dbReference type="Proteomes" id="UP000182800">
    <property type="component" value="Unassembled WGS sequence"/>
</dbReference>
<feature type="domain" description="TadE-like" evidence="2">
    <location>
        <begin position="54"/>
        <end position="96"/>
    </location>
</feature>
<feature type="transmembrane region" description="Helical" evidence="1">
    <location>
        <begin position="60"/>
        <end position="83"/>
    </location>
</feature>
<evidence type="ECO:0000313" key="3">
    <source>
        <dbReference type="EMBL" id="KPQ12771.1"/>
    </source>
</evidence>
<dbReference type="PATRIC" id="fig|1653334.4.peg.2032"/>
<keyword evidence="1" id="KW-0812">Transmembrane</keyword>
<accession>A0A0P7YE79</accession>
<sequence length="215" mass="23190">MNCPQSFDAPDMCPANVPVSGAGGAARKGRTGTRCGDSLRRRLVLRHFLKDREGATAVEFALVALPFFGIIFAIIEVALTFWATQVLENAVADASRQIYTGQFQNAGGQSADAFRDEICSRVTALFNCNDLVEVDVRSFPNFPGATLATPVTPEGEFDASDFDYQATGPDEIVVVRAAMNYPAFVGIFGSRETMLNGGGRLIMATSAFRNEPFTQ</sequence>
<keyword evidence="1" id="KW-0472">Membrane</keyword>
<reference evidence="4 6" key="2">
    <citation type="submission" date="2016-08" db="EMBL/GenBank/DDBJ databases">
        <authorList>
            <person name="Varghese N."/>
            <person name="Submissions Spin"/>
        </authorList>
    </citation>
    <scope>NUCLEOTIDE SEQUENCE [LARGE SCALE GENOMIC DNA]</scope>
    <source>
        <strain evidence="4 6">HL-109</strain>
    </source>
</reference>
<organism evidence="3 5">
    <name type="scientific">Saliniramus fredricksonii</name>
    <dbReference type="NCBI Taxonomy" id="1653334"/>
    <lineage>
        <taxon>Bacteria</taxon>
        <taxon>Pseudomonadati</taxon>
        <taxon>Pseudomonadota</taxon>
        <taxon>Alphaproteobacteria</taxon>
        <taxon>Hyphomicrobiales</taxon>
        <taxon>Salinarimonadaceae</taxon>
        <taxon>Saliniramus</taxon>
    </lineage>
</organism>
<evidence type="ECO:0000313" key="5">
    <source>
        <dbReference type="Proteomes" id="UP000050497"/>
    </source>
</evidence>
<evidence type="ECO:0000259" key="2">
    <source>
        <dbReference type="Pfam" id="PF07811"/>
    </source>
</evidence>
<protein>
    <submittedName>
        <fullName evidence="3">Flp pilus assembly protein TadG</fullName>
    </submittedName>
</protein>
<keyword evidence="6" id="KW-1185">Reference proteome</keyword>
<dbReference type="STRING" id="1653334.GA0071312_3558"/>
<evidence type="ECO:0000256" key="1">
    <source>
        <dbReference type="SAM" id="Phobius"/>
    </source>
</evidence>
<dbReference type="InterPro" id="IPR012495">
    <property type="entry name" value="TadE-like_dom"/>
</dbReference>
<reference evidence="3 5" key="1">
    <citation type="submission" date="2015-09" db="EMBL/GenBank/DDBJ databases">
        <title>Identification and resolution of microdiversity through metagenomic sequencing of parallel consortia.</title>
        <authorList>
            <person name="Nelson W.C."/>
            <person name="Romine M.F."/>
            <person name="Lindemann S.R."/>
        </authorList>
    </citation>
    <scope>NUCLEOTIDE SEQUENCE [LARGE SCALE GENOMIC DNA]</scope>
    <source>
        <strain evidence="3">HL-109</strain>
    </source>
</reference>
<name>A0A0P7YE79_9HYPH</name>
<dbReference type="Pfam" id="PF07811">
    <property type="entry name" value="TadE"/>
    <property type="match status" value="1"/>
</dbReference>
<evidence type="ECO:0000313" key="4">
    <source>
        <dbReference type="EMBL" id="SCC82552.1"/>
    </source>
</evidence>
<keyword evidence="1" id="KW-1133">Transmembrane helix</keyword>
<gene>
    <name evidence="4" type="ORF">GA0071312_3558</name>
    <name evidence="3" type="ORF">HLUCCO17_01355</name>
</gene>
<dbReference type="Proteomes" id="UP000050497">
    <property type="component" value="Unassembled WGS sequence"/>
</dbReference>
<dbReference type="EMBL" id="LJSX01000001">
    <property type="protein sequence ID" value="KPQ12771.1"/>
    <property type="molecule type" value="Genomic_DNA"/>
</dbReference>
<comment type="caution">
    <text evidence="3">The sequence shown here is derived from an EMBL/GenBank/DDBJ whole genome shotgun (WGS) entry which is preliminary data.</text>
</comment>
<dbReference type="EMBL" id="FMBM01000003">
    <property type="protein sequence ID" value="SCC82552.1"/>
    <property type="molecule type" value="Genomic_DNA"/>
</dbReference>